<dbReference type="Pfam" id="PF11887">
    <property type="entry name" value="Mce4_CUP1"/>
    <property type="match status" value="1"/>
</dbReference>
<sequence>MKSFAERNHFVIGAVGVITVVGLAGVSLQYNKIPFLGDSKEYAAYFSEAGGLQSGAAVEVAGYRVGEVSSVDLDAARVLVKFDIDKTIRLGQQSEANIRTKSLLGAKVLQITPRGDGHLDQAIPLERTKAPYQLPDALGDLSATIDGLDTAAVSESLATLADTFKESPPELKAAVQGVGRFTQTLSIRDAALRELLSNTSKATEVLSDRAEEVAKLVTDSNALLAALRTQTDALAQISGNLSAMAVQLKGFISDNRTQLRPALDKLNVVLSIVDNHKAGLQEAITYLNQYAMSLGESVASGPFFKAYIANLLPGQFIQPFIDAAFQDLGLDPNVLLPSERTDPQTGQRAVPAMPVPFPRTGQAGEPRLTIPDAITGNPDDQQCGPPGIALPGPGCYPYRELAPAPAPGGPPPGPPAASPAAPTTDQASIPDANAVDGGPR</sequence>
<dbReference type="EMBL" id="MIGZ01000159">
    <property type="protein sequence ID" value="ODQ86015.1"/>
    <property type="molecule type" value="Genomic_DNA"/>
</dbReference>
<dbReference type="GO" id="GO:0005576">
    <property type="term" value="C:extracellular region"/>
    <property type="evidence" value="ECO:0007669"/>
    <property type="project" value="TreeGrafter"/>
</dbReference>
<evidence type="ECO:0000256" key="2">
    <source>
        <dbReference type="SAM" id="Phobius"/>
    </source>
</evidence>
<dbReference type="AlphaFoldDB" id="A0A1E3R7X2"/>
<dbReference type="InterPro" id="IPR005693">
    <property type="entry name" value="Mce"/>
</dbReference>
<feature type="compositionally biased region" description="Pro residues" evidence="1">
    <location>
        <begin position="404"/>
        <end position="417"/>
    </location>
</feature>
<keyword evidence="2" id="KW-0472">Membrane</keyword>
<dbReference type="InterPro" id="IPR024516">
    <property type="entry name" value="Mce_C"/>
</dbReference>
<keyword evidence="6" id="KW-1185">Reference proteome</keyword>
<gene>
    <name evidence="5" type="ORF">BHQ17_21740</name>
</gene>
<dbReference type="InterPro" id="IPR052336">
    <property type="entry name" value="MlaD_Phospholipid_Transporter"/>
</dbReference>
<dbReference type="Pfam" id="PF02470">
    <property type="entry name" value="MlaD"/>
    <property type="match status" value="1"/>
</dbReference>
<comment type="caution">
    <text evidence="5">The sequence shown here is derived from an EMBL/GenBank/DDBJ whole genome shotgun (WGS) entry which is preliminary data.</text>
</comment>
<evidence type="ECO:0000259" key="3">
    <source>
        <dbReference type="Pfam" id="PF02470"/>
    </source>
</evidence>
<dbReference type="OrthoDB" id="5241191at2"/>
<feature type="transmembrane region" description="Helical" evidence="2">
    <location>
        <begin position="12"/>
        <end position="30"/>
    </location>
</feature>
<keyword evidence="2" id="KW-1133">Transmembrane helix</keyword>
<evidence type="ECO:0000256" key="1">
    <source>
        <dbReference type="SAM" id="MobiDB-lite"/>
    </source>
</evidence>
<keyword evidence="2" id="KW-0812">Transmembrane</keyword>
<accession>A0A1E3R7X2</accession>
<dbReference type="PANTHER" id="PTHR33371:SF18">
    <property type="entry name" value="MCE-FAMILY PROTEIN MCE3C"/>
    <property type="match status" value="1"/>
</dbReference>
<organism evidence="5 6">
    <name type="scientific">Mycolicibacterium holsaticum</name>
    <dbReference type="NCBI Taxonomy" id="152142"/>
    <lineage>
        <taxon>Bacteria</taxon>
        <taxon>Bacillati</taxon>
        <taxon>Actinomycetota</taxon>
        <taxon>Actinomycetes</taxon>
        <taxon>Mycobacteriales</taxon>
        <taxon>Mycobacteriaceae</taxon>
        <taxon>Mycolicibacterium</taxon>
    </lineage>
</organism>
<evidence type="ECO:0000313" key="6">
    <source>
        <dbReference type="Proteomes" id="UP000094243"/>
    </source>
</evidence>
<dbReference type="PRINTS" id="PR01782">
    <property type="entry name" value="MCEVIRFACTOR"/>
</dbReference>
<feature type="domain" description="Mce/MlaD" evidence="3">
    <location>
        <begin position="39"/>
        <end position="113"/>
    </location>
</feature>
<dbReference type="Proteomes" id="UP000094243">
    <property type="component" value="Unassembled WGS sequence"/>
</dbReference>
<protein>
    <submittedName>
        <fullName evidence="5">Mammalian cell entry protein</fullName>
    </submittedName>
</protein>
<evidence type="ECO:0000313" key="5">
    <source>
        <dbReference type="EMBL" id="ODQ86015.1"/>
    </source>
</evidence>
<dbReference type="NCBIfam" id="TIGR00996">
    <property type="entry name" value="Mtu_fam_mce"/>
    <property type="match status" value="1"/>
</dbReference>
<dbReference type="PANTHER" id="PTHR33371">
    <property type="entry name" value="INTERMEMBRANE PHOSPHOLIPID TRANSPORT SYSTEM BINDING PROTEIN MLAD-RELATED"/>
    <property type="match status" value="1"/>
</dbReference>
<dbReference type="InterPro" id="IPR003399">
    <property type="entry name" value="Mce/MlaD"/>
</dbReference>
<name>A0A1E3R7X2_9MYCO</name>
<proteinExistence type="predicted"/>
<dbReference type="RefSeq" id="WP_069407169.1">
    <property type="nucleotide sequence ID" value="NZ_MIGZ01000159.1"/>
</dbReference>
<feature type="domain" description="Mammalian cell entry C-terminal" evidence="4">
    <location>
        <begin position="121"/>
        <end position="291"/>
    </location>
</feature>
<feature type="region of interest" description="Disordered" evidence="1">
    <location>
        <begin position="339"/>
        <end position="440"/>
    </location>
</feature>
<evidence type="ECO:0000259" key="4">
    <source>
        <dbReference type="Pfam" id="PF11887"/>
    </source>
</evidence>
<reference evidence="6" key="1">
    <citation type="submission" date="2016-09" db="EMBL/GenBank/DDBJ databases">
        <authorList>
            <person name="Greninger A.L."/>
            <person name="Jerome K.R."/>
            <person name="Mcnair B."/>
            <person name="Wallis C."/>
            <person name="Fang F."/>
        </authorList>
    </citation>
    <scope>NUCLEOTIDE SEQUENCE [LARGE SCALE GENOMIC DNA]</scope>
    <source>
        <strain evidence="6">M7</strain>
    </source>
</reference>